<proteinExistence type="predicted"/>
<protein>
    <submittedName>
        <fullName evidence="3">Uncharacterized protein</fullName>
    </submittedName>
</protein>
<dbReference type="AlphaFoldDB" id="A0AB38C7D1"/>
<dbReference type="EMBL" id="FPKH01000001">
    <property type="protein sequence ID" value="SFX47504.1"/>
    <property type="molecule type" value="Genomic_DNA"/>
</dbReference>
<dbReference type="Proteomes" id="UP000182489">
    <property type="component" value="Unassembled WGS sequence"/>
</dbReference>
<feature type="transmembrane region" description="Helical" evidence="2">
    <location>
        <begin position="131"/>
        <end position="152"/>
    </location>
</feature>
<feature type="compositionally biased region" description="Basic and acidic residues" evidence="1">
    <location>
        <begin position="180"/>
        <end position="190"/>
    </location>
</feature>
<accession>A0AB38C7D1</accession>
<evidence type="ECO:0000313" key="3">
    <source>
        <dbReference type="EMBL" id="SFX47504.1"/>
    </source>
</evidence>
<gene>
    <name evidence="3" type="ORF">SAMN03097694_2375</name>
</gene>
<name>A0AB38C7D1_9BURK</name>
<feature type="region of interest" description="Disordered" evidence="1">
    <location>
        <begin position="169"/>
        <end position="190"/>
    </location>
</feature>
<comment type="caution">
    <text evidence="3">The sequence shown here is derived from an EMBL/GenBank/DDBJ whole genome shotgun (WGS) entry which is preliminary data.</text>
</comment>
<organism evidence="3 4">
    <name type="scientific">Janthinobacterium lividum</name>
    <dbReference type="NCBI Taxonomy" id="29581"/>
    <lineage>
        <taxon>Bacteria</taxon>
        <taxon>Pseudomonadati</taxon>
        <taxon>Pseudomonadota</taxon>
        <taxon>Betaproteobacteria</taxon>
        <taxon>Burkholderiales</taxon>
        <taxon>Oxalobacteraceae</taxon>
        <taxon>Janthinobacterium</taxon>
    </lineage>
</organism>
<keyword evidence="2" id="KW-0472">Membrane</keyword>
<evidence type="ECO:0000256" key="2">
    <source>
        <dbReference type="SAM" id="Phobius"/>
    </source>
</evidence>
<evidence type="ECO:0000256" key="1">
    <source>
        <dbReference type="SAM" id="MobiDB-lite"/>
    </source>
</evidence>
<sequence>MYVYDQLVTGPNDFIGALAYSLYKQTKVEWIINLKAANGGLEPTAAESMMFHDFNVLPAQLQGYKDRAAALAATFLNVATQERLDDLSADTLQSALATKFDSTHQAVATELASFSAELASRRGIYGWMAEVGAALITNFLTIILVALIAYGYGKFNAINSAVDAKLNQALPPSSGLPSEGKPDNQSKARE</sequence>
<reference evidence="3 4" key="1">
    <citation type="submission" date="2016-11" db="EMBL/GenBank/DDBJ databases">
        <authorList>
            <person name="Varghese N."/>
            <person name="Submissions S."/>
        </authorList>
    </citation>
    <scope>NUCLEOTIDE SEQUENCE [LARGE SCALE GENOMIC DNA]</scope>
    <source>
        <strain evidence="3 4">NFR18</strain>
    </source>
</reference>
<keyword evidence="2" id="KW-0812">Transmembrane</keyword>
<evidence type="ECO:0000313" key="4">
    <source>
        <dbReference type="Proteomes" id="UP000182489"/>
    </source>
</evidence>
<keyword evidence="2" id="KW-1133">Transmembrane helix</keyword>